<feature type="region of interest" description="Disordered" evidence="5">
    <location>
        <begin position="425"/>
        <end position="444"/>
    </location>
</feature>
<keyword evidence="3" id="KW-0234">DNA repair</keyword>
<dbReference type="STRING" id="796604.A0A2X0M5X9"/>
<feature type="region of interest" description="Disordered" evidence="5">
    <location>
        <begin position="886"/>
        <end position="924"/>
    </location>
</feature>
<dbReference type="PANTHER" id="PTHR15272:SF0">
    <property type="entry name" value="CHROMATIN ASSEMBLY FACTOR 1 SUBUNIT A"/>
    <property type="match status" value="1"/>
</dbReference>
<evidence type="ECO:0000256" key="2">
    <source>
        <dbReference type="ARBA" id="ARBA00022763"/>
    </source>
</evidence>
<dbReference type="EMBL" id="FQNC01000042">
    <property type="protein sequence ID" value="SGY40789.1"/>
    <property type="molecule type" value="Genomic_DNA"/>
</dbReference>
<feature type="region of interest" description="Disordered" evidence="5">
    <location>
        <begin position="1"/>
        <end position="98"/>
    </location>
</feature>
<feature type="compositionally biased region" description="Low complexity" evidence="5">
    <location>
        <begin position="29"/>
        <end position="66"/>
    </location>
</feature>
<reference evidence="7 8" key="1">
    <citation type="submission" date="2016-11" db="EMBL/GenBank/DDBJ databases">
        <authorList>
            <person name="Jaros S."/>
            <person name="Januszkiewicz K."/>
            <person name="Wedrychowicz H."/>
        </authorList>
    </citation>
    <scope>NUCLEOTIDE SEQUENCE [LARGE SCALE GENOMIC DNA]</scope>
</reference>
<accession>A0A2X0M5X9</accession>
<dbReference type="Proteomes" id="UP000249464">
    <property type="component" value="Unassembled WGS sequence"/>
</dbReference>
<gene>
    <name evidence="7" type="primary">BQ5605_C003g02422</name>
    <name evidence="7" type="ORF">BQ5605_C003G02422</name>
</gene>
<keyword evidence="2" id="KW-0227">DNA damage</keyword>
<dbReference type="GO" id="GO:0006334">
    <property type="term" value="P:nucleosome assembly"/>
    <property type="evidence" value="ECO:0007669"/>
    <property type="project" value="TreeGrafter"/>
</dbReference>
<feature type="region of interest" description="Disordered" evidence="5">
    <location>
        <begin position="453"/>
        <end position="507"/>
    </location>
</feature>
<feature type="domain" description="Chromatin assembly factor 1 subunit A dimerization" evidence="6">
    <location>
        <begin position="685"/>
        <end position="756"/>
    </location>
</feature>
<keyword evidence="4" id="KW-0539">Nucleus</keyword>
<proteinExistence type="predicted"/>
<sequence length="1010" mass="110347">MSASSSLLDTPKALTTKSIPTTTERLGFPSSCSSSSRCASSPSSRDGCSSSSPSSPSSAASTLASSVIQSSKRRHIDMDSISLHDSSSSPPPRSPLGEDVEMEVDVQVLEDTSNNEPSSLSKRKLAHQTQQQDSIIKKPKLLAEHVTPMSTPSKTASSENVHLASASSVVKSTTTNPKLNTTGPAASPAPLEPSLVDWVKGKFVVKQKPFEATKIPSAIERWTAFTTEFAQKFHSDPEFELTEYPQQHHAVFAAMINESTKTLIALSKSIRDELVKALDGAILGLAIQADLDDEDDDDDDRKVESKSVLERIPLGPIKSLVAELAERVNHGLDVGSLLVSGGGQEDEHKMDQDKISSDIIGSSNPLVVPQGLQLWFWELNSMSLLPTELQARLTKRRNQRFEMGKACLRIWQALGEEERKGLLLEGNGSAGKTGEVGTSTVKEPKGKVAKTVAVASSSMANSEASGSGSATRKKKVKTDEQLREIEEKRRKKEEEENEKAEKKAAREKVAAEKAAEKAVKDAKKAEKLAAEEKKRKSLSKSAGFMNAFVVKKTPSPAASNDASSNSAGQRVKESDFNLVFKDFNDARAGVEVAPINRFKKYRLATKGKLPEVRIDSEPTLSKQTALADLTKGVPARRIPTYHSALPKTTVSVRSIAEEVTQCAVTGGDPAPLLKILQDRRKVPVKLLKFHDDVRPGYVGTWTIWSRTIRPRAPLEVDRALINYEYDSEADWEEEDEDAEDLRSGDELSGEDNSDDDLSDDWLAGDDDVEYLDGAGSEDELRMDADGGAEDLELLATRRRLERREKKGKARNKKEIKTLIPIVKGPCWETRLGVPKEKMFESMRIQFLNGQLRRCFMATRNLLLTVSDVSLADAHVGIDPFRWESKPLPPPTNGMAAKGKGKAVADPTNTDMSAPGQTGGKKKAGRFSTIMSDGDVARMISLIHGSEMMSKIKLLEGVVEKLNRSSVFKVPKLTVQAKWGELDPKKVESATIKGKKVWDVDQVIRAKYGVA</sequence>
<dbReference type="InterPro" id="IPR022043">
    <property type="entry name" value="CAF1A_DD"/>
</dbReference>
<feature type="region of interest" description="Disordered" evidence="5">
    <location>
        <begin position="727"/>
        <end position="760"/>
    </location>
</feature>
<keyword evidence="8" id="KW-1185">Reference proteome</keyword>
<evidence type="ECO:0000256" key="4">
    <source>
        <dbReference type="ARBA" id="ARBA00023242"/>
    </source>
</evidence>
<evidence type="ECO:0000313" key="7">
    <source>
        <dbReference type="EMBL" id="SGY40789.1"/>
    </source>
</evidence>
<feature type="compositionally biased region" description="Polar residues" evidence="5">
    <location>
        <begin position="111"/>
        <end position="120"/>
    </location>
</feature>
<name>A0A2X0M5X9_9BASI</name>
<feature type="compositionally biased region" description="Low complexity" evidence="5">
    <location>
        <begin position="453"/>
        <end position="470"/>
    </location>
</feature>
<dbReference type="GO" id="GO:0006281">
    <property type="term" value="P:DNA repair"/>
    <property type="evidence" value="ECO:0007669"/>
    <property type="project" value="UniProtKB-KW"/>
</dbReference>
<feature type="compositionally biased region" description="Polar residues" evidence="5">
    <location>
        <begin position="906"/>
        <end position="915"/>
    </location>
</feature>
<comment type="subcellular location">
    <subcellularLocation>
        <location evidence="1">Nucleus</location>
    </subcellularLocation>
</comment>
<dbReference type="PANTHER" id="PTHR15272">
    <property type="entry name" value="CHROMATIN ASSEMBLY FACTOR 1 SUBUNIT A CAF-1 SUBUNIT A"/>
    <property type="match status" value="1"/>
</dbReference>
<dbReference type="GO" id="GO:0033186">
    <property type="term" value="C:CAF-1 complex"/>
    <property type="evidence" value="ECO:0007669"/>
    <property type="project" value="TreeGrafter"/>
</dbReference>
<organism evidence="7 8">
    <name type="scientific">Microbotryum silenes-dioicae</name>
    <dbReference type="NCBI Taxonomy" id="796604"/>
    <lineage>
        <taxon>Eukaryota</taxon>
        <taxon>Fungi</taxon>
        <taxon>Dikarya</taxon>
        <taxon>Basidiomycota</taxon>
        <taxon>Pucciniomycotina</taxon>
        <taxon>Microbotryomycetes</taxon>
        <taxon>Microbotryales</taxon>
        <taxon>Microbotryaceae</taxon>
        <taxon>Microbotryum</taxon>
    </lineage>
</organism>
<dbReference type="AlphaFoldDB" id="A0A2X0M5X9"/>
<evidence type="ECO:0000313" key="8">
    <source>
        <dbReference type="Proteomes" id="UP000249464"/>
    </source>
</evidence>
<evidence type="ECO:0000256" key="1">
    <source>
        <dbReference type="ARBA" id="ARBA00004123"/>
    </source>
</evidence>
<feature type="compositionally biased region" description="Acidic residues" evidence="5">
    <location>
        <begin position="747"/>
        <end position="760"/>
    </location>
</feature>
<feature type="compositionally biased region" description="Acidic residues" evidence="5">
    <location>
        <begin position="727"/>
        <end position="739"/>
    </location>
</feature>
<evidence type="ECO:0000259" key="6">
    <source>
        <dbReference type="Pfam" id="PF12253"/>
    </source>
</evidence>
<feature type="compositionally biased region" description="Basic and acidic residues" evidence="5">
    <location>
        <begin position="477"/>
        <end position="507"/>
    </location>
</feature>
<dbReference type="GO" id="GO:0005634">
    <property type="term" value="C:nucleus"/>
    <property type="evidence" value="ECO:0007669"/>
    <property type="project" value="UniProtKB-SubCell"/>
</dbReference>
<evidence type="ECO:0000256" key="3">
    <source>
        <dbReference type="ARBA" id="ARBA00023204"/>
    </source>
</evidence>
<protein>
    <submittedName>
        <fullName evidence="7">BQ5605_C003g02422 protein</fullName>
    </submittedName>
</protein>
<feature type="region of interest" description="Disordered" evidence="5">
    <location>
        <begin position="111"/>
        <end position="133"/>
    </location>
</feature>
<feature type="compositionally biased region" description="Polar residues" evidence="5">
    <location>
        <begin position="1"/>
        <end position="24"/>
    </location>
</feature>
<evidence type="ECO:0000256" key="5">
    <source>
        <dbReference type="SAM" id="MobiDB-lite"/>
    </source>
</evidence>
<dbReference type="Pfam" id="PF12253">
    <property type="entry name" value="CAF1A_dimeriz"/>
    <property type="match status" value="1"/>
</dbReference>